<gene>
    <name evidence="6" type="ORF">FDP22_19865</name>
</gene>
<keyword evidence="6" id="KW-0032">Aminotransferase</keyword>
<comment type="similarity">
    <text evidence="3">Belongs to the class-V pyridoxal-phosphate-dependent aminotransferase family.</text>
</comment>
<dbReference type="Proteomes" id="UP000305888">
    <property type="component" value="Plasmid pD4M1A"/>
</dbReference>
<dbReference type="InterPro" id="IPR000192">
    <property type="entry name" value="Aminotrans_V_dom"/>
</dbReference>
<name>A0A5B8FYY0_9RHOB</name>
<dbReference type="Pfam" id="PF00266">
    <property type="entry name" value="Aminotran_5"/>
    <property type="match status" value="1"/>
</dbReference>
<dbReference type="InterPro" id="IPR015422">
    <property type="entry name" value="PyrdxlP-dep_Trfase_small"/>
</dbReference>
<dbReference type="InterPro" id="IPR015424">
    <property type="entry name" value="PyrdxlP-dep_Trfase"/>
</dbReference>
<organism evidence="6 7">
    <name type="scientific">Paroceanicella profunda</name>
    <dbReference type="NCBI Taxonomy" id="2579971"/>
    <lineage>
        <taxon>Bacteria</taxon>
        <taxon>Pseudomonadati</taxon>
        <taxon>Pseudomonadota</taxon>
        <taxon>Alphaproteobacteria</taxon>
        <taxon>Rhodobacterales</taxon>
        <taxon>Paracoccaceae</taxon>
        <taxon>Paroceanicella</taxon>
    </lineage>
</organism>
<dbReference type="EMBL" id="CP040819">
    <property type="protein sequence ID" value="QDL94116.1"/>
    <property type="molecule type" value="Genomic_DNA"/>
</dbReference>
<proteinExistence type="inferred from homology"/>
<dbReference type="RefSeq" id="WP_138577917.1">
    <property type="nucleotide sequence ID" value="NZ_CP040819.1"/>
</dbReference>
<dbReference type="GO" id="GO:0008483">
    <property type="term" value="F:transaminase activity"/>
    <property type="evidence" value="ECO:0007669"/>
    <property type="project" value="UniProtKB-KW"/>
</dbReference>
<geneLocation type="plasmid" evidence="7">
    <name>pd4m1a</name>
</geneLocation>
<keyword evidence="7" id="KW-1185">Reference proteome</keyword>
<dbReference type="AlphaFoldDB" id="A0A5B8FYY0"/>
<protein>
    <submittedName>
        <fullName evidence="6">Aminotransferase class V-fold PLP-dependent enzyme</fullName>
    </submittedName>
</protein>
<evidence type="ECO:0000256" key="1">
    <source>
        <dbReference type="ARBA" id="ARBA00001933"/>
    </source>
</evidence>
<evidence type="ECO:0000256" key="4">
    <source>
        <dbReference type="RuleBase" id="RU004504"/>
    </source>
</evidence>
<evidence type="ECO:0000256" key="3">
    <source>
        <dbReference type="RuleBase" id="RU004075"/>
    </source>
</evidence>
<feature type="domain" description="Aminotransferase class V" evidence="5">
    <location>
        <begin position="26"/>
        <end position="389"/>
    </location>
</feature>
<sequence>MTPDLTHEIDVGALRADTPSCAGVIHLNNAGASPSPDPVHQVVTAHLDLERRIGGYAAAEVAAEGLAAFYDEAAGLLNAQPDEIAFVENATRAWGMAFHALPLQAGDRVLSHGAAEYASNMLGFLHEAKRRGIVVDQAPSDETGQVDIAALEAMISPRTRLIALTHVPTHCGLVNPAEVVGAVARRHGIPYLLDACQSAGQIPLDVRRIGCDMLSATGRKFLRGPRGTGFLYVRRDFAETLDPPMIDLAAARWSGAVTFDLAPGARRFETFERHVAGQIGLGRAIRYARDVGIHRIAHRVGDLADRLRERLSETPGVSLHDPGALRCGIVSFRCRGEHANITVARLAERRIMASVSRIEMARTDFEANGLDALVRLSVHSFNTEREVDQAVDVVRR</sequence>
<dbReference type="KEGG" id="ppru:FDP22_19865"/>
<reference evidence="6 7" key="1">
    <citation type="submission" date="2019-06" db="EMBL/GenBank/DDBJ databases">
        <title>Genome sequence of Rhodobacteraceae bacterium D4M1.</title>
        <authorList>
            <person name="Cao J."/>
        </authorList>
    </citation>
    <scope>NUCLEOTIDE SEQUENCE [LARGE SCALE GENOMIC DNA]</scope>
    <source>
        <strain evidence="6 7">D4M1</strain>
        <plasmid evidence="7">pd4m1a</plasmid>
    </source>
</reference>
<dbReference type="Gene3D" id="3.40.640.10">
    <property type="entry name" value="Type I PLP-dependent aspartate aminotransferase-like (Major domain)"/>
    <property type="match status" value="1"/>
</dbReference>
<evidence type="ECO:0000313" key="7">
    <source>
        <dbReference type="Proteomes" id="UP000305888"/>
    </source>
</evidence>
<evidence type="ECO:0000256" key="2">
    <source>
        <dbReference type="ARBA" id="ARBA00022898"/>
    </source>
</evidence>
<dbReference type="Gene3D" id="3.90.1150.10">
    <property type="entry name" value="Aspartate Aminotransferase, domain 1"/>
    <property type="match status" value="1"/>
</dbReference>
<dbReference type="InterPro" id="IPR020578">
    <property type="entry name" value="Aminotrans_V_PyrdxlP_BS"/>
</dbReference>
<dbReference type="OrthoDB" id="9804366at2"/>
<dbReference type="PROSITE" id="PS00595">
    <property type="entry name" value="AA_TRANSFER_CLASS_5"/>
    <property type="match status" value="1"/>
</dbReference>
<keyword evidence="6" id="KW-0614">Plasmid</keyword>
<dbReference type="SUPFAM" id="SSF53383">
    <property type="entry name" value="PLP-dependent transferases"/>
    <property type="match status" value="1"/>
</dbReference>
<dbReference type="PANTHER" id="PTHR43586">
    <property type="entry name" value="CYSTEINE DESULFURASE"/>
    <property type="match status" value="1"/>
</dbReference>
<evidence type="ECO:0000313" key="6">
    <source>
        <dbReference type="EMBL" id="QDL94116.1"/>
    </source>
</evidence>
<dbReference type="PANTHER" id="PTHR43586:SF24">
    <property type="entry name" value="BLR4730 PROTEIN"/>
    <property type="match status" value="1"/>
</dbReference>
<keyword evidence="6" id="KW-0808">Transferase</keyword>
<dbReference type="InterPro" id="IPR015421">
    <property type="entry name" value="PyrdxlP-dep_Trfase_major"/>
</dbReference>
<evidence type="ECO:0000259" key="5">
    <source>
        <dbReference type="Pfam" id="PF00266"/>
    </source>
</evidence>
<keyword evidence="2" id="KW-0663">Pyridoxal phosphate</keyword>
<accession>A0A5B8FYY0</accession>
<comment type="cofactor">
    <cofactor evidence="1 4">
        <name>pyridoxal 5'-phosphate</name>
        <dbReference type="ChEBI" id="CHEBI:597326"/>
    </cofactor>
</comment>